<dbReference type="PIRSF" id="PIRSF006594">
    <property type="entry name" value="UCP006594"/>
    <property type="match status" value="1"/>
</dbReference>
<proteinExistence type="predicted"/>
<reference evidence="1 2" key="1">
    <citation type="submission" date="2018-08" db="EMBL/GenBank/DDBJ databases">
        <title>A genome reference for cultivated species of the human gut microbiota.</title>
        <authorList>
            <person name="Zou Y."/>
            <person name="Xue W."/>
            <person name="Luo G."/>
        </authorList>
    </citation>
    <scope>NUCLEOTIDE SEQUENCE [LARGE SCALE GENOMIC DNA]</scope>
    <source>
        <strain evidence="1 2">AM25-1</strain>
    </source>
</reference>
<dbReference type="Pfam" id="PF01976">
    <property type="entry name" value="DUF116"/>
    <property type="match status" value="1"/>
</dbReference>
<dbReference type="InterPro" id="IPR002829">
    <property type="entry name" value="DUF116"/>
</dbReference>
<evidence type="ECO:0000313" key="2">
    <source>
        <dbReference type="Proteomes" id="UP000284676"/>
    </source>
</evidence>
<name>A0A414PSH3_FUSMR</name>
<protein>
    <submittedName>
        <fullName evidence="1">DUF116 domain-containing protein</fullName>
    </submittedName>
</protein>
<evidence type="ECO:0000313" key="1">
    <source>
        <dbReference type="EMBL" id="RHF71518.1"/>
    </source>
</evidence>
<accession>A0A414PSH3</accession>
<dbReference type="PANTHER" id="PTHR43801:SF1">
    <property type="entry name" value="POLYPRENYL SYNTHETASE"/>
    <property type="match status" value="1"/>
</dbReference>
<dbReference type="RefSeq" id="WP_117708987.1">
    <property type="nucleotide sequence ID" value="NZ_DAWDOM010000133.1"/>
</dbReference>
<organism evidence="1 2">
    <name type="scientific">Fusobacterium mortiferum</name>
    <dbReference type="NCBI Taxonomy" id="850"/>
    <lineage>
        <taxon>Bacteria</taxon>
        <taxon>Fusobacteriati</taxon>
        <taxon>Fusobacteriota</taxon>
        <taxon>Fusobacteriia</taxon>
        <taxon>Fusobacteriales</taxon>
        <taxon>Fusobacteriaceae</taxon>
        <taxon>Fusobacterium</taxon>
    </lineage>
</organism>
<gene>
    <name evidence="1" type="ORF">DW663_08285</name>
</gene>
<comment type="caution">
    <text evidence="1">The sequence shown here is derived from an EMBL/GenBank/DDBJ whole genome shotgun (WGS) entry which is preliminary data.</text>
</comment>
<dbReference type="Proteomes" id="UP000284676">
    <property type="component" value="Unassembled WGS sequence"/>
</dbReference>
<dbReference type="EMBL" id="QRHL01000014">
    <property type="protein sequence ID" value="RHF71518.1"/>
    <property type="molecule type" value="Genomic_DNA"/>
</dbReference>
<sequence>MKGNFFTKIVYEFYYLSFFLSERKKKQKERSNIANKFLKYNNERVLKNIKDKKINKVLILLPHCLQKYSCPLKITSSIENCKKCGQCVIGDFLKIKSEFPVEVKVATGGTLARKHIKDTRPDLVMAVACKRDLVSGIHDAYPVNVYGIFNEIPNEPCIDTTVSIQKVREFLKEIF</sequence>
<dbReference type="PANTHER" id="PTHR43801">
    <property type="entry name" value="NUCLEOTIDE-BINDING PROTEIN-RELATED"/>
    <property type="match status" value="1"/>
</dbReference>
<dbReference type="AlphaFoldDB" id="A0A414PSH3"/>